<evidence type="ECO:0000256" key="1">
    <source>
        <dbReference type="SAM" id="Phobius"/>
    </source>
</evidence>
<keyword evidence="1" id="KW-0812">Transmembrane</keyword>
<organism evidence="2 3">
    <name type="scientific">Runella rosea</name>
    <dbReference type="NCBI Taxonomy" id="2259595"/>
    <lineage>
        <taxon>Bacteria</taxon>
        <taxon>Pseudomonadati</taxon>
        <taxon>Bacteroidota</taxon>
        <taxon>Cytophagia</taxon>
        <taxon>Cytophagales</taxon>
        <taxon>Spirosomataceae</taxon>
        <taxon>Runella</taxon>
    </lineage>
</organism>
<dbReference type="Proteomes" id="UP000251993">
    <property type="component" value="Chromosome"/>
</dbReference>
<keyword evidence="1" id="KW-0472">Membrane</keyword>
<accession>A0A344TDB3</accession>
<feature type="transmembrane region" description="Helical" evidence="1">
    <location>
        <begin position="42"/>
        <end position="64"/>
    </location>
</feature>
<dbReference type="KEGG" id="run:DR864_02270"/>
<feature type="transmembrane region" description="Helical" evidence="1">
    <location>
        <begin position="12"/>
        <end position="30"/>
    </location>
</feature>
<reference evidence="2 3" key="1">
    <citation type="submission" date="2018-07" db="EMBL/GenBank/DDBJ databases">
        <title>Genome sequencing of Runella.</title>
        <authorList>
            <person name="Baek M.-G."/>
            <person name="Yi H."/>
        </authorList>
    </citation>
    <scope>NUCLEOTIDE SEQUENCE [LARGE SCALE GENOMIC DNA]</scope>
    <source>
        <strain evidence="2 3">HYN0085</strain>
    </source>
</reference>
<proteinExistence type="predicted"/>
<dbReference type="PANTHER" id="PTHR37947">
    <property type="entry name" value="BLL2462 PROTEIN"/>
    <property type="match status" value="1"/>
</dbReference>
<dbReference type="SUPFAM" id="SSF53300">
    <property type="entry name" value="vWA-like"/>
    <property type="match status" value="1"/>
</dbReference>
<dbReference type="Gene3D" id="3.40.50.880">
    <property type="match status" value="1"/>
</dbReference>
<evidence type="ECO:0000313" key="3">
    <source>
        <dbReference type="Proteomes" id="UP000251993"/>
    </source>
</evidence>
<dbReference type="PANTHER" id="PTHR37947:SF1">
    <property type="entry name" value="BLL2462 PROTEIN"/>
    <property type="match status" value="1"/>
</dbReference>
<dbReference type="SUPFAM" id="SSF52317">
    <property type="entry name" value="Class I glutamine amidotransferase-like"/>
    <property type="match status" value="1"/>
</dbReference>
<keyword evidence="1" id="KW-1133">Transmembrane helix</keyword>
<dbReference type="Gene3D" id="3.40.50.410">
    <property type="entry name" value="von Willebrand factor, type A domain"/>
    <property type="match status" value="1"/>
</dbReference>
<sequence length="694" mass="77720">MLLTEIIFQTSPWYIGFCLLLGAAYAFFLYQPKPVWSKLLNTGLAILRGALVSIIAFLLLNPLLRSIQTLVDKPKVVIAIDNSESMANDGPKTLSALATLREALADEGLEVAVQTLNSENYQDELPKLKFDRTTTNLSDLLNNAKTNYEGRNLTDVVLLTDGISNQGLAPTYGTYPFRIHSIGVGDTLPKRDVSIKAVSANKIAYLGNQFPIQADIVASGFQGQTATISLRQNGSTISTQRIAFGQKEDFKQVTFQTSSTQKGVQHYTLDVESLKGEFTTRNNHRDVYIDIIDGKEKVLMLALATHPDIKAIRTILEKNLNYEVDVKIFGVNPAAETFPEKKYDLIILHQLPDLFNIGGDIVQRYLQRDNTPVFFILGSQSNTSKVSQLNSAVTVVSNPGQIDKVSGRFNPNFKLLNLDADKLSILEKMPPLTVPFGEYRLMPGSETILFQNVGNLRTNKPLLILNTGGARKSAVLAGEGIWQWRLEEYALTDKQEAVDELLQKVIQLISVKEDKRKFRVYPLANEYNVGDKVTFETEVYNDIYEKIYGQSIRLEITDEKGKVQPYTYTNGEGNSRFELSGLQQGVHQFKATTSLNNKIESVTGQFIVRDLALESLTNTADYGMLRALAQQSSGQFVKANQIEQLKDYLLKNKSVDRLDSTEDLSELIQNKWLFFLLLLLATLEWGTRKYQGSY</sequence>
<dbReference type="InterPro" id="IPR029062">
    <property type="entry name" value="Class_I_gatase-like"/>
</dbReference>
<dbReference type="EMBL" id="CP030850">
    <property type="protein sequence ID" value="AXE16634.1"/>
    <property type="molecule type" value="Genomic_DNA"/>
</dbReference>
<evidence type="ECO:0000313" key="2">
    <source>
        <dbReference type="EMBL" id="AXE16634.1"/>
    </source>
</evidence>
<dbReference type="InterPro" id="IPR036465">
    <property type="entry name" value="vWFA_dom_sf"/>
</dbReference>
<dbReference type="OrthoDB" id="9763076at2"/>
<dbReference type="RefSeq" id="WP_114065421.1">
    <property type="nucleotide sequence ID" value="NZ_CP030850.1"/>
</dbReference>
<gene>
    <name evidence="2" type="ORF">DR864_02270</name>
</gene>
<dbReference type="AlphaFoldDB" id="A0A344TDB3"/>
<name>A0A344TDB3_9BACT</name>
<keyword evidence="3" id="KW-1185">Reference proteome</keyword>
<protein>
    <submittedName>
        <fullName evidence="2">VWA domain-containing protein</fullName>
    </submittedName>
</protein>